<dbReference type="Gene3D" id="3.30.420.130">
    <property type="entry name" value="Dinitrogenase iron-molybdenum cofactor biosynthesis domain"/>
    <property type="match status" value="1"/>
</dbReference>
<evidence type="ECO:0000256" key="1">
    <source>
        <dbReference type="ARBA" id="ARBA00010285"/>
    </source>
</evidence>
<dbReference type="SUPFAM" id="SSF53146">
    <property type="entry name" value="Nitrogenase accessory factor-like"/>
    <property type="match status" value="1"/>
</dbReference>
<dbReference type="Proteomes" id="UP001595692">
    <property type="component" value="Unassembled WGS sequence"/>
</dbReference>
<dbReference type="InterPro" id="IPR036105">
    <property type="entry name" value="DiNase_FeMo-co_biosyn_sf"/>
</dbReference>
<sequence length="231" mass="25006">MSTLLESQVYWRLLALAQQLPAIEQGQLFDWVCSLLSGPLNSAALEALTLPQLHAAARPEMASLSTTQWTAMLATLQGELPAHLEPKPVAGSAQGALRAAFASTDGLRINGHFGSCPLFFVYQLTATEHRLIDIRRFSARDADTAGSESNEARAELLGDCQLLFCEAIGGPAAARVIRHGIHPVKIKRDPVIAVQVAELQHLLAGQLPPWLAKALGRKDDLASRFDLETEE</sequence>
<comment type="similarity">
    <text evidence="1">Belongs to the NifX/NifY family.</text>
</comment>
<dbReference type="CDD" id="cd00853">
    <property type="entry name" value="NifX"/>
    <property type="match status" value="1"/>
</dbReference>
<accession>A0ABV8CJZ5</accession>
<evidence type="ECO:0000259" key="3">
    <source>
        <dbReference type="Pfam" id="PF02579"/>
    </source>
</evidence>
<reference evidence="5" key="1">
    <citation type="journal article" date="2019" name="Int. J. Syst. Evol. Microbiol.">
        <title>The Global Catalogue of Microorganisms (GCM) 10K type strain sequencing project: providing services to taxonomists for standard genome sequencing and annotation.</title>
        <authorList>
            <consortium name="The Broad Institute Genomics Platform"/>
            <consortium name="The Broad Institute Genome Sequencing Center for Infectious Disease"/>
            <person name="Wu L."/>
            <person name="Ma J."/>
        </authorList>
    </citation>
    <scope>NUCLEOTIDE SEQUENCE [LARGE SCALE GENOMIC DNA]</scope>
    <source>
        <strain evidence="5">CCUG 54939</strain>
    </source>
</reference>
<proteinExistence type="inferred from homology"/>
<dbReference type="InterPro" id="IPR034169">
    <property type="entry name" value="NifX-like"/>
</dbReference>
<dbReference type="InterPro" id="IPR051840">
    <property type="entry name" value="NifX/NifY_domain"/>
</dbReference>
<evidence type="ECO:0000313" key="5">
    <source>
        <dbReference type="Proteomes" id="UP001595692"/>
    </source>
</evidence>
<dbReference type="RefSeq" id="WP_377150427.1">
    <property type="nucleotide sequence ID" value="NZ_JBHSAF010000001.1"/>
</dbReference>
<evidence type="ECO:0000313" key="4">
    <source>
        <dbReference type="EMBL" id="MFC3912320.1"/>
    </source>
</evidence>
<dbReference type="PANTHER" id="PTHR33937">
    <property type="entry name" value="IRON-MOLYBDENUM PROTEIN-RELATED-RELATED"/>
    <property type="match status" value="1"/>
</dbReference>
<keyword evidence="5" id="KW-1185">Reference proteome</keyword>
<gene>
    <name evidence="4" type="ORF">ACFOSS_02425</name>
</gene>
<dbReference type="EMBL" id="JBHSAF010000001">
    <property type="protein sequence ID" value="MFC3912320.1"/>
    <property type="molecule type" value="Genomic_DNA"/>
</dbReference>
<name>A0ABV8CJZ5_9GAMM</name>
<dbReference type="InterPro" id="IPR003731">
    <property type="entry name" value="Di-Nase_FeMo-co_biosynth"/>
</dbReference>
<evidence type="ECO:0000256" key="2">
    <source>
        <dbReference type="ARBA" id="ARBA00023231"/>
    </source>
</evidence>
<feature type="domain" description="Dinitrogenase iron-molybdenum cofactor biosynthesis" evidence="3">
    <location>
        <begin position="106"/>
        <end position="191"/>
    </location>
</feature>
<comment type="caution">
    <text evidence="4">The sequence shown here is derived from an EMBL/GenBank/DDBJ whole genome shotgun (WGS) entry which is preliminary data.</text>
</comment>
<organism evidence="4 5">
    <name type="scientific">Pseudaeromonas sharmana</name>
    <dbReference type="NCBI Taxonomy" id="328412"/>
    <lineage>
        <taxon>Bacteria</taxon>
        <taxon>Pseudomonadati</taxon>
        <taxon>Pseudomonadota</taxon>
        <taxon>Gammaproteobacteria</taxon>
        <taxon>Aeromonadales</taxon>
        <taxon>Aeromonadaceae</taxon>
        <taxon>Pseudaeromonas</taxon>
    </lineage>
</organism>
<dbReference type="Pfam" id="PF02579">
    <property type="entry name" value="Nitro_FeMo-Co"/>
    <property type="match status" value="1"/>
</dbReference>
<keyword evidence="2" id="KW-0535">Nitrogen fixation</keyword>
<protein>
    <submittedName>
        <fullName evidence="4">NifB/NifX family molybdenum-iron cluster-binding protein</fullName>
    </submittedName>
</protein>
<dbReference type="PANTHER" id="PTHR33937:SF1">
    <property type="entry name" value="IRON-MOLIBDENUM COFACTOR PROCESSING PROTEIN"/>
    <property type="match status" value="1"/>
</dbReference>